<keyword evidence="1" id="KW-0238">DNA-binding</keyword>
<evidence type="ECO:0000313" key="2">
    <source>
        <dbReference type="Proteomes" id="UP000594430"/>
    </source>
</evidence>
<evidence type="ECO:0000313" key="1">
    <source>
        <dbReference type="EMBL" id="QPH49697.1"/>
    </source>
</evidence>
<dbReference type="Proteomes" id="UP000594430">
    <property type="component" value="Chromosome"/>
</dbReference>
<protein>
    <submittedName>
        <fullName evidence="1">DNA-binding protein</fullName>
    </submittedName>
</protein>
<dbReference type="SUPFAM" id="SSF47413">
    <property type="entry name" value="lambda repressor-like DNA-binding domains"/>
    <property type="match status" value="1"/>
</dbReference>
<dbReference type="AlphaFoldDB" id="A0A7S9L8V3"/>
<proteinExistence type="predicted"/>
<dbReference type="EMBL" id="CP064946">
    <property type="protein sequence ID" value="QPH49697.1"/>
    <property type="molecule type" value="Genomic_DNA"/>
</dbReference>
<reference evidence="1 2" key="1">
    <citation type="submission" date="2020-11" db="EMBL/GenBank/DDBJ databases">
        <title>Pseudomonas fulva producing VIM-24.</title>
        <authorList>
            <person name="Liu S."/>
        </authorList>
    </citation>
    <scope>NUCLEOTIDE SEQUENCE [LARGE SCALE GENOMIC DNA]</scope>
    <source>
        <strain evidence="1 2">ZDHY414</strain>
    </source>
</reference>
<gene>
    <name evidence="1" type="ORF">IZU98_02910</name>
</gene>
<organism evidence="1 2">
    <name type="scientific">Pseudomonas fulva</name>
    <dbReference type="NCBI Taxonomy" id="47880"/>
    <lineage>
        <taxon>Bacteria</taxon>
        <taxon>Pseudomonadati</taxon>
        <taxon>Pseudomonadota</taxon>
        <taxon>Gammaproteobacteria</taxon>
        <taxon>Pseudomonadales</taxon>
        <taxon>Pseudomonadaceae</taxon>
        <taxon>Pseudomonas</taxon>
    </lineage>
</organism>
<sequence>MSLRKAYAATLQLLRVRSDLSQAGFQGQADQGHISRLEASKTSASVDLTADIAKSLGLTPLAFLTLVASAQEGRPARSMLDEVLAELLELGLVDEILPSEPETLTPPQTTAAAEKLKAVQELKKAGLSRAEVSLQLGMPKTTVRRFWNAEVD</sequence>
<dbReference type="GO" id="GO:0003677">
    <property type="term" value="F:DNA binding"/>
    <property type="evidence" value="ECO:0007669"/>
    <property type="project" value="UniProtKB-KW"/>
</dbReference>
<accession>A0A7S9L8V3</accession>
<dbReference type="RefSeq" id="WP_196110369.1">
    <property type="nucleotide sequence ID" value="NZ_CP064943.1"/>
</dbReference>
<dbReference type="InterPro" id="IPR010982">
    <property type="entry name" value="Lambda_DNA-bd_dom_sf"/>
</dbReference>
<name>A0A7S9L8V3_9PSED</name>
<dbReference type="Gene3D" id="1.10.260.40">
    <property type="entry name" value="lambda repressor-like DNA-binding domains"/>
    <property type="match status" value="1"/>
</dbReference>